<evidence type="ECO:0000313" key="3">
    <source>
        <dbReference type="Proteomes" id="UP001222027"/>
    </source>
</evidence>
<dbReference type="PANTHER" id="PTHR31048">
    <property type="entry name" value="OS03G0233200 PROTEIN"/>
    <property type="match status" value="1"/>
</dbReference>
<keyword evidence="3" id="KW-1185">Reference proteome</keyword>
<dbReference type="AlphaFoldDB" id="A0AAV8QJF6"/>
<sequence length="106" mass="11326">MAPVGGGIGCGVAGCEADVTACCPAEFEVRRGRRVVGCKSACLALKADGYCCIGRYGSPTSCHPTRLSHLFKSICPRAYSYAFDDPSSLKKCRASRYLITFCPPKH</sequence>
<evidence type="ECO:0000313" key="2">
    <source>
        <dbReference type="EMBL" id="KAJ8476714.1"/>
    </source>
</evidence>
<dbReference type="Pfam" id="PF00314">
    <property type="entry name" value="Thaumatin"/>
    <property type="match status" value="1"/>
</dbReference>
<dbReference type="PROSITE" id="PS51367">
    <property type="entry name" value="THAUMATIN_2"/>
    <property type="match status" value="1"/>
</dbReference>
<dbReference type="SUPFAM" id="SSF49870">
    <property type="entry name" value="Osmotin, thaumatin-like protein"/>
    <property type="match status" value="1"/>
</dbReference>
<feature type="disulfide bond" evidence="1">
    <location>
        <begin position="23"/>
        <end position="38"/>
    </location>
</feature>
<feature type="disulfide bond" evidence="1">
    <location>
        <begin position="10"/>
        <end position="92"/>
    </location>
</feature>
<feature type="disulfide bond" evidence="1">
    <location>
        <begin position="52"/>
        <end position="62"/>
    </location>
</feature>
<evidence type="ECO:0000256" key="1">
    <source>
        <dbReference type="PIRSR" id="PIRSR002703-1"/>
    </source>
</evidence>
<name>A0AAV8QJF6_ENSVE</name>
<reference evidence="2 3" key="1">
    <citation type="submission" date="2022-12" db="EMBL/GenBank/DDBJ databases">
        <title>Chromosome-scale assembly of the Ensete ventricosum genome.</title>
        <authorList>
            <person name="Dussert Y."/>
            <person name="Stocks J."/>
            <person name="Wendawek A."/>
            <person name="Woldeyes F."/>
            <person name="Nichols R.A."/>
            <person name="Borrell J.S."/>
        </authorList>
    </citation>
    <scope>NUCLEOTIDE SEQUENCE [LARGE SCALE GENOMIC DNA]</scope>
    <source>
        <strain evidence="3">cv. Maze</strain>
        <tissue evidence="2">Seeds</tissue>
    </source>
</reference>
<dbReference type="SMART" id="SM00205">
    <property type="entry name" value="THN"/>
    <property type="match status" value="1"/>
</dbReference>
<dbReference type="EMBL" id="JAQQAF010000006">
    <property type="protein sequence ID" value="KAJ8476714.1"/>
    <property type="molecule type" value="Genomic_DNA"/>
</dbReference>
<evidence type="ECO:0008006" key="4">
    <source>
        <dbReference type="Google" id="ProtNLM"/>
    </source>
</evidence>
<feature type="disulfide bond" evidence="1">
    <location>
        <begin position="42"/>
        <end position="51"/>
    </location>
</feature>
<dbReference type="Gene3D" id="2.60.110.10">
    <property type="entry name" value="Thaumatin"/>
    <property type="match status" value="1"/>
</dbReference>
<proteinExistence type="predicted"/>
<dbReference type="InterPro" id="IPR001938">
    <property type="entry name" value="Thaumatin"/>
</dbReference>
<protein>
    <recommendedName>
        <fullName evidence="4">Thaumatin-like protein</fullName>
    </recommendedName>
</protein>
<organism evidence="2 3">
    <name type="scientific">Ensete ventricosum</name>
    <name type="common">Abyssinian banana</name>
    <name type="synonym">Musa ensete</name>
    <dbReference type="NCBI Taxonomy" id="4639"/>
    <lineage>
        <taxon>Eukaryota</taxon>
        <taxon>Viridiplantae</taxon>
        <taxon>Streptophyta</taxon>
        <taxon>Embryophyta</taxon>
        <taxon>Tracheophyta</taxon>
        <taxon>Spermatophyta</taxon>
        <taxon>Magnoliopsida</taxon>
        <taxon>Liliopsida</taxon>
        <taxon>Zingiberales</taxon>
        <taxon>Musaceae</taxon>
        <taxon>Ensete</taxon>
    </lineage>
</organism>
<gene>
    <name evidence="2" type="ORF">OPV22_020441</name>
</gene>
<keyword evidence="1" id="KW-1015">Disulfide bond</keyword>
<comment type="caution">
    <text evidence="2">The sequence shown here is derived from an EMBL/GenBank/DDBJ whole genome shotgun (WGS) entry which is preliminary data.</text>
</comment>
<dbReference type="Proteomes" id="UP001222027">
    <property type="component" value="Unassembled WGS sequence"/>
</dbReference>
<dbReference type="InterPro" id="IPR037176">
    <property type="entry name" value="Osmotin/thaumatin-like_sf"/>
</dbReference>
<feature type="disulfide bond" evidence="1">
    <location>
        <begin position="15"/>
        <end position="75"/>
    </location>
</feature>
<dbReference type="PIRSF" id="PIRSF002703">
    <property type="entry name" value="Thaumatin"/>
    <property type="match status" value="1"/>
</dbReference>
<accession>A0AAV8QJF6</accession>